<keyword evidence="2" id="KW-1185">Reference proteome</keyword>
<sequence length="147" mass="16314">MSVSQLEYCCIRNRILGAVGLETEEILVRHLARQPGQQVAHMLADQLPGAVKPQQFCTTFVGHMDIAAPVADQETVAQAVDRADIALLDFILHRVHQAEHGQHLEDARANKPDYIRFRIQAQGGNHIKSAAQYQCQTQPAIAFIHAD</sequence>
<dbReference type="EMBL" id="EQ993722">
    <property type="protein sequence ID" value="EEF22457.1"/>
    <property type="molecule type" value="Genomic_DNA"/>
</dbReference>
<dbReference type="Proteomes" id="UP000008311">
    <property type="component" value="Unassembled WGS sequence"/>
</dbReference>
<organism evidence="1 2">
    <name type="scientific">Ricinus communis</name>
    <name type="common">Castor bean</name>
    <dbReference type="NCBI Taxonomy" id="3988"/>
    <lineage>
        <taxon>Eukaryota</taxon>
        <taxon>Viridiplantae</taxon>
        <taxon>Streptophyta</taxon>
        <taxon>Embryophyta</taxon>
        <taxon>Tracheophyta</taxon>
        <taxon>Spermatophyta</taxon>
        <taxon>Magnoliopsida</taxon>
        <taxon>eudicotyledons</taxon>
        <taxon>Gunneridae</taxon>
        <taxon>Pentapetalae</taxon>
        <taxon>rosids</taxon>
        <taxon>fabids</taxon>
        <taxon>Malpighiales</taxon>
        <taxon>Euphorbiaceae</taxon>
        <taxon>Acalyphoideae</taxon>
        <taxon>Acalypheae</taxon>
        <taxon>Ricinus</taxon>
    </lineage>
</organism>
<reference evidence="2" key="1">
    <citation type="journal article" date="2010" name="Nat. Biotechnol.">
        <title>Draft genome sequence of the oilseed species Ricinus communis.</title>
        <authorList>
            <person name="Chan A.P."/>
            <person name="Crabtree J."/>
            <person name="Zhao Q."/>
            <person name="Lorenzi H."/>
            <person name="Orvis J."/>
            <person name="Puiu D."/>
            <person name="Melake-Berhan A."/>
            <person name="Jones K.M."/>
            <person name="Redman J."/>
            <person name="Chen G."/>
            <person name="Cahoon E.B."/>
            <person name="Gedil M."/>
            <person name="Stanke M."/>
            <person name="Haas B.J."/>
            <person name="Wortman J.R."/>
            <person name="Fraser-Liggett C.M."/>
            <person name="Ravel J."/>
            <person name="Rabinowicz P.D."/>
        </authorList>
    </citation>
    <scope>NUCLEOTIDE SEQUENCE [LARGE SCALE GENOMIC DNA]</scope>
    <source>
        <strain evidence="2">cv. Hale</strain>
    </source>
</reference>
<evidence type="ECO:0000313" key="2">
    <source>
        <dbReference type="Proteomes" id="UP000008311"/>
    </source>
</evidence>
<protein>
    <submittedName>
        <fullName evidence="1">Uncharacterized protein</fullName>
    </submittedName>
</protein>
<name>B9TNV7_RICCO</name>
<dbReference type="AlphaFoldDB" id="B9TNV7"/>
<evidence type="ECO:0000313" key="1">
    <source>
        <dbReference type="EMBL" id="EEF22457.1"/>
    </source>
</evidence>
<gene>
    <name evidence="1" type="ORF">RCOM_2067180</name>
</gene>
<accession>B9TNV7</accession>
<proteinExistence type="predicted"/>
<dbReference type="InParanoid" id="B9TNV7"/>